<dbReference type="Proteomes" id="UP000319663">
    <property type="component" value="Unassembled WGS sequence"/>
</dbReference>
<dbReference type="Pfam" id="PF24355">
    <property type="entry name" value="DUF7514"/>
    <property type="match status" value="1"/>
</dbReference>
<reference evidence="3 4" key="1">
    <citation type="submission" date="2019-06" db="EMBL/GenBank/DDBJ databases">
        <title>Wine fermentation using esterase from Monascus purpureus.</title>
        <authorList>
            <person name="Geng C."/>
            <person name="Zhang Y."/>
        </authorList>
    </citation>
    <scope>NUCLEOTIDE SEQUENCE [LARGE SCALE GENOMIC DNA]</scope>
    <source>
        <strain evidence="3">HQ1</strain>
    </source>
</reference>
<accession>A0A507QML7</accession>
<proteinExistence type="predicted"/>
<feature type="compositionally biased region" description="Basic residues" evidence="1">
    <location>
        <begin position="316"/>
        <end position="330"/>
    </location>
</feature>
<evidence type="ECO:0000256" key="1">
    <source>
        <dbReference type="SAM" id="MobiDB-lite"/>
    </source>
</evidence>
<feature type="compositionally biased region" description="Basic residues" evidence="1">
    <location>
        <begin position="205"/>
        <end position="216"/>
    </location>
</feature>
<sequence>MATNYWRKLINPDKSPSPVLEQLCFGIAKVVSTLDSSFGTTDLTPDRLAAFYRQVGGNYDSLFLETSSSALSFIYQSLGCFHSLQPTTNAFERPSIPALLPNGFLRWLTIQILLDPDEHCQYLQKAVAQWDIADINGKVFPKEIPRDAFPSEPDPDMVEWHQGVCRRLEHDYVKATTPQYSPLHHHYHHHHHRKPQSPEDNYFSHRPHHHHHRSSHHSSDTDTGSDHPPRSRHRGHHAADYKYRPRSRSRSRSRRPRPVAPTRSFSLSPRQERSAKLRGRHFSLREESPSDDSDTSEESQGDQPGRPSFSDVRYDRARRHSPHHRSPGRSHSHDPLYTSTRRRHMSPGHPGRYDDDAVYPSRHESRRSSHVSSNSSASTAHSNGTAPLKSPRRLEPGPREYVAHDMPSSGSGSETPRGRHHRYVVSVGDRRYLPSDRYIEANKHGRTRHDRAESVNYASLRPRLERWTSLDRSRAPKVYVPPEDPYYARRAKRAAMYN</sequence>
<feature type="compositionally biased region" description="Acidic residues" evidence="1">
    <location>
        <begin position="289"/>
        <end position="300"/>
    </location>
</feature>
<dbReference type="EMBL" id="VIFY01000226">
    <property type="protein sequence ID" value="TQB68332.1"/>
    <property type="molecule type" value="Genomic_DNA"/>
</dbReference>
<feature type="compositionally biased region" description="Basic and acidic residues" evidence="1">
    <location>
        <begin position="392"/>
        <end position="403"/>
    </location>
</feature>
<feature type="compositionally biased region" description="Basic residues" evidence="1">
    <location>
        <begin position="244"/>
        <end position="257"/>
    </location>
</feature>
<dbReference type="AlphaFoldDB" id="A0A507QML7"/>
<protein>
    <recommendedName>
        <fullName evidence="2">DUF7514 domain-containing protein</fullName>
    </recommendedName>
</protein>
<evidence type="ECO:0000313" key="4">
    <source>
        <dbReference type="Proteomes" id="UP000319663"/>
    </source>
</evidence>
<feature type="compositionally biased region" description="Basic residues" evidence="1">
    <location>
        <begin position="183"/>
        <end position="195"/>
    </location>
</feature>
<dbReference type="PANTHER" id="PTHR39611:SF2">
    <property type="entry name" value="HYDROXYPROLINE-RICH GLYCOPROTEIN DZ-HRGP"/>
    <property type="match status" value="1"/>
</dbReference>
<feature type="domain" description="DUF7514" evidence="2">
    <location>
        <begin position="8"/>
        <end position="164"/>
    </location>
</feature>
<gene>
    <name evidence="3" type="ORF">MPDQ_003591</name>
</gene>
<dbReference type="PANTHER" id="PTHR39611">
    <property type="entry name" value="HYDROXYPROLINE-RICH GLYCOPROTEIN DZ-HRGP-RELATED"/>
    <property type="match status" value="1"/>
</dbReference>
<feature type="compositionally biased region" description="Low complexity" evidence="1">
    <location>
        <begin position="370"/>
        <end position="382"/>
    </location>
</feature>
<organism evidence="3 4">
    <name type="scientific">Monascus purpureus</name>
    <name type="common">Red mold</name>
    <name type="synonym">Monascus anka</name>
    <dbReference type="NCBI Taxonomy" id="5098"/>
    <lineage>
        <taxon>Eukaryota</taxon>
        <taxon>Fungi</taxon>
        <taxon>Dikarya</taxon>
        <taxon>Ascomycota</taxon>
        <taxon>Pezizomycotina</taxon>
        <taxon>Eurotiomycetes</taxon>
        <taxon>Eurotiomycetidae</taxon>
        <taxon>Eurotiales</taxon>
        <taxon>Aspergillaceae</taxon>
        <taxon>Monascus</taxon>
    </lineage>
</organism>
<comment type="caution">
    <text evidence="3">The sequence shown here is derived from an EMBL/GenBank/DDBJ whole genome shotgun (WGS) entry which is preliminary data.</text>
</comment>
<feature type="compositionally biased region" description="Basic and acidic residues" evidence="1">
    <location>
        <begin position="217"/>
        <end position="229"/>
    </location>
</feature>
<keyword evidence="4" id="KW-1185">Reference proteome</keyword>
<feature type="region of interest" description="Disordered" evidence="1">
    <location>
        <begin position="182"/>
        <end position="421"/>
    </location>
</feature>
<evidence type="ECO:0000259" key="2">
    <source>
        <dbReference type="Pfam" id="PF24355"/>
    </source>
</evidence>
<evidence type="ECO:0000313" key="3">
    <source>
        <dbReference type="EMBL" id="TQB68332.1"/>
    </source>
</evidence>
<name>A0A507QML7_MONPU</name>
<dbReference type="OrthoDB" id="5420895at2759"/>
<feature type="compositionally biased region" description="Basic and acidic residues" evidence="1">
    <location>
        <begin position="351"/>
        <end position="367"/>
    </location>
</feature>
<dbReference type="InterPro" id="IPR055936">
    <property type="entry name" value="DUF7514"/>
</dbReference>